<dbReference type="InterPro" id="IPR015330">
    <property type="entry name" value="DNA_primase/pol_bifunc_N"/>
</dbReference>
<accession>A0A848DGH7</accession>
<dbReference type="RefSeq" id="WP_169411951.1">
    <property type="nucleotide sequence ID" value="NZ_JAAXKZ010000021.1"/>
</dbReference>
<dbReference type="Proteomes" id="UP000586918">
    <property type="component" value="Unassembled WGS sequence"/>
</dbReference>
<reference evidence="3 4" key="1">
    <citation type="submission" date="2020-04" db="EMBL/GenBank/DDBJ databases">
        <authorList>
            <person name="Klaysubun C."/>
            <person name="Duangmal K."/>
            <person name="Lipun K."/>
        </authorList>
    </citation>
    <scope>NUCLEOTIDE SEQUENCE [LARGE SCALE GENOMIC DNA]</scope>
    <source>
        <strain evidence="3 4">DSM 45300</strain>
    </source>
</reference>
<dbReference type="CDD" id="cd04859">
    <property type="entry name" value="Prim_Pol"/>
    <property type="match status" value="1"/>
</dbReference>
<dbReference type="SUPFAM" id="SSF56747">
    <property type="entry name" value="Prim-pol domain"/>
    <property type="match status" value="1"/>
</dbReference>
<gene>
    <name evidence="3" type="ORF">HF519_08635</name>
</gene>
<dbReference type="Gene3D" id="3.30.720.160">
    <property type="entry name" value="Bifunctional DNA primase/polymerase, N-terminal"/>
    <property type="match status" value="1"/>
</dbReference>
<sequence>MRPISDSAGDFRSQGGVIVGSDLLQFALSHAARGWRVFPLRPGDKRPAIRDWEARATTDPERIRRAWTGPKRFNIGIACGPSRLVVIDLDRPEHGAERPPRWNRPGIRDGADVLAALAEQNGQTAPFETYAVQTASGGEHLYFSAPHGAELRNSAGRLGWLVDIRAAGGYVVAEGSIVRGRRYRSNHADSVAALPDWITNRLCDDTTTRRTPVSARQDFTPLLDVVGRRSRYAVVALRGELDNVLGARPGSHQRNDTLNRAAFALGQLVGAGLLTEGLATAALAEASAVIGLPPAEAHATIRSGLTAGARTPRQLPTGGSR</sequence>
<evidence type="ECO:0000256" key="1">
    <source>
        <dbReference type="SAM" id="MobiDB-lite"/>
    </source>
</evidence>
<protein>
    <submittedName>
        <fullName evidence="3">Bifunctional DNA primase/polymerase</fullName>
    </submittedName>
</protein>
<evidence type="ECO:0000259" key="2">
    <source>
        <dbReference type="SMART" id="SM00943"/>
    </source>
</evidence>
<dbReference type="SMART" id="SM00943">
    <property type="entry name" value="Prim-Pol"/>
    <property type="match status" value="1"/>
</dbReference>
<dbReference type="EMBL" id="JAAXKZ010000021">
    <property type="protein sequence ID" value="NMH91649.1"/>
    <property type="molecule type" value="Genomic_DNA"/>
</dbReference>
<evidence type="ECO:0000313" key="4">
    <source>
        <dbReference type="Proteomes" id="UP000586918"/>
    </source>
</evidence>
<keyword evidence="4" id="KW-1185">Reference proteome</keyword>
<comment type="caution">
    <text evidence="3">The sequence shown here is derived from an EMBL/GenBank/DDBJ whole genome shotgun (WGS) entry which is preliminary data.</text>
</comment>
<organism evidence="3 4">
    <name type="scientific">Pseudonocardia bannensis</name>
    <dbReference type="NCBI Taxonomy" id="630973"/>
    <lineage>
        <taxon>Bacteria</taxon>
        <taxon>Bacillati</taxon>
        <taxon>Actinomycetota</taxon>
        <taxon>Actinomycetes</taxon>
        <taxon>Pseudonocardiales</taxon>
        <taxon>Pseudonocardiaceae</taxon>
        <taxon>Pseudonocardia</taxon>
    </lineage>
</organism>
<feature type="domain" description="DNA primase/polymerase bifunctional N-terminal" evidence="2">
    <location>
        <begin position="27"/>
        <end position="198"/>
    </location>
</feature>
<dbReference type="Pfam" id="PF09250">
    <property type="entry name" value="Prim-Pol"/>
    <property type="match status" value="1"/>
</dbReference>
<name>A0A848DGH7_9PSEU</name>
<proteinExistence type="predicted"/>
<feature type="region of interest" description="Disordered" evidence="1">
    <location>
        <begin position="302"/>
        <end position="321"/>
    </location>
</feature>
<dbReference type="AlphaFoldDB" id="A0A848DGH7"/>
<evidence type="ECO:0000313" key="3">
    <source>
        <dbReference type="EMBL" id="NMH91649.1"/>
    </source>
</evidence>